<evidence type="ECO:0000313" key="1">
    <source>
        <dbReference type="EMBL" id="HBK53187.1"/>
    </source>
</evidence>
<proteinExistence type="predicted"/>
<evidence type="ECO:0000313" key="2">
    <source>
        <dbReference type="Proteomes" id="UP000263273"/>
    </source>
</evidence>
<dbReference type="EMBL" id="DNZF01000098">
    <property type="protein sequence ID" value="HBK53187.1"/>
    <property type="molecule type" value="Genomic_DNA"/>
</dbReference>
<comment type="caution">
    <text evidence="1">The sequence shown here is derived from an EMBL/GenBank/DDBJ whole genome shotgun (WGS) entry which is preliminary data.</text>
</comment>
<gene>
    <name evidence="1" type="ORF">DDZ44_04535</name>
</gene>
<sequence>MKRTDITKPVINIDKRTHGAKHRAEAILSKTENVLHLIQNALDTGLTAVMSLWTAGLQPSQ</sequence>
<dbReference type="AlphaFoldDB" id="A0A354YY84"/>
<accession>A0A354YY84</accession>
<reference evidence="1 2" key="1">
    <citation type="journal article" date="2018" name="Nat. Biotechnol.">
        <title>A standardized bacterial taxonomy based on genome phylogeny substantially revises the tree of life.</title>
        <authorList>
            <person name="Parks D.H."/>
            <person name="Chuvochina M."/>
            <person name="Waite D.W."/>
            <person name="Rinke C."/>
            <person name="Skarshewski A."/>
            <person name="Chaumeil P.A."/>
            <person name="Hugenholtz P."/>
        </authorList>
    </citation>
    <scope>NUCLEOTIDE SEQUENCE [LARGE SCALE GENOMIC DNA]</scope>
    <source>
        <strain evidence="1">UBA10948</strain>
    </source>
</reference>
<organism evidence="1 2">
    <name type="scientific">Syntrophomonas wolfei</name>
    <dbReference type="NCBI Taxonomy" id="863"/>
    <lineage>
        <taxon>Bacteria</taxon>
        <taxon>Bacillati</taxon>
        <taxon>Bacillota</taxon>
        <taxon>Clostridia</taxon>
        <taxon>Eubacteriales</taxon>
        <taxon>Syntrophomonadaceae</taxon>
        <taxon>Syntrophomonas</taxon>
    </lineage>
</organism>
<protein>
    <submittedName>
        <fullName evidence="1">Uncharacterized protein</fullName>
    </submittedName>
</protein>
<dbReference type="Proteomes" id="UP000263273">
    <property type="component" value="Unassembled WGS sequence"/>
</dbReference>
<name>A0A354YY84_9FIRM</name>